<feature type="compositionally biased region" description="Low complexity" evidence="1">
    <location>
        <begin position="389"/>
        <end position="402"/>
    </location>
</feature>
<feature type="region of interest" description="Disordered" evidence="1">
    <location>
        <begin position="436"/>
        <end position="460"/>
    </location>
</feature>
<feature type="compositionally biased region" description="Gly residues" evidence="1">
    <location>
        <begin position="439"/>
        <end position="448"/>
    </location>
</feature>
<dbReference type="Proteomes" id="UP001652741">
    <property type="component" value="Chromosome ssa12"/>
</dbReference>
<accession>A0ABM3CKT3</accession>
<dbReference type="RefSeq" id="XP_045547158.1">
    <property type="nucleotide sequence ID" value="XM_045691202.1"/>
</dbReference>
<proteinExistence type="predicted"/>
<dbReference type="RefSeq" id="XP_045547157.1">
    <property type="nucleotide sequence ID" value="XM_045691201.1"/>
</dbReference>
<dbReference type="PANTHER" id="PTHR15593:SF1">
    <property type="entry name" value="PHOSPHOINOSITIDE 3-KINASE REGULATORY SUBUNIT 6"/>
    <property type="match status" value="1"/>
</dbReference>
<feature type="region of interest" description="Disordered" evidence="1">
    <location>
        <begin position="366"/>
        <end position="421"/>
    </location>
</feature>
<dbReference type="InterPro" id="IPR019522">
    <property type="entry name" value="PIK3R5/6"/>
</dbReference>
<keyword evidence="2" id="KW-1185">Reference proteome</keyword>
<protein>
    <submittedName>
        <fullName evidence="3 4">Phosphoinositide 3-kinase regulatory subunit 6-like isoform X1</fullName>
    </submittedName>
</protein>
<feature type="region of interest" description="Disordered" evidence="1">
    <location>
        <begin position="1"/>
        <end position="20"/>
    </location>
</feature>
<dbReference type="Pfam" id="PF10486">
    <property type="entry name" value="PI3K_1B_p101"/>
    <property type="match status" value="2"/>
</dbReference>
<dbReference type="PANTHER" id="PTHR15593">
    <property type="entry name" value="PHOSPHATIDYLINOSITOL 3-KINASE REGULATORY SUBUNIT"/>
    <property type="match status" value="1"/>
</dbReference>
<evidence type="ECO:0000313" key="4">
    <source>
        <dbReference type="RefSeq" id="XP_045547158.1"/>
    </source>
</evidence>
<gene>
    <name evidence="3 4" type="primary">LOC106564679</name>
</gene>
<evidence type="ECO:0000313" key="3">
    <source>
        <dbReference type="RefSeq" id="XP_045547157.1"/>
    </source>
</evidence>
<sequence>MTNKAAWDSSSIPPSSMEPMGNCAQLASESDIYRSVQAVLRELESQHPSSMLNKGMLRWTLHKKVRNNPANSLILVRVIVKELERAERVDCRTHIIPLLHTLIYAVIQSAYLPDDLYKRVYDFCKRLLTLPQPYCTVGLSYTRRMKTERYTPGVLYQRMVVAEQSLKNDYHPFQERVFVFADPAVFSGPHGEVLRGDIEASGSGGYLNPLDHMRSVVQHSIQAALGEELCHGPKLAQALKEIGQDVEPYFQEVVASLEQSVEEGSKGEGVLLRGRLGQLYREILTHTDTSVWALPGLDTLSSGGGGCLCDLPLPNPEMSFHLWREDEEIWRELAKCVRSSSMSSEHFCLTQDQETDFDLADLPADLTSSSAMPRHSVMSTDSGIERDLPPGVEPSVVEPSGGSEEGEARLTRRGGIKMRPSVTDNMALMQDALEESGSVAGGGGGGGTLHRKAGCSGTPSFSKQQRHFTARIVVMGDDRVLGKLAKAFYFLRKREARRLFLTMKVNFQFYYIPVCEDPSPTCPVKESPSPTRESPCALGSYLGMVDPWYDCNINSLGSMIPKLAKMQSNSSKQAEPNPFLSDVISYYVRTGLQPVYFTIYSVKICFSNLTKDLVEDVFLSHLELDFPEFKQSPTTLKATTIKQKKNTGDVCGAVVSVNYKKVSLSGRDVDKGMSVRTSGVQISAIPSNETEDLNCLTVAFNETKAKNSMEAKIRTCNVKIRTLEMKTFIVTLDKDSRRTFKDVQSIEIAPCLDPGYCVQKTMRSKFSLGEVERDAGLSKYMNKGLPLPINTFAGIIN</sequence>
<evidence type="ECO:0000256" key="1">
    <source>
        <dbReference type="SAM" id="MobiDB-lite"/>
    </source>
</evidence>
<reference evidence="3 4" key="1">
    <citation type="submission" date="2025-05" db="UniProtKB">
        <authorList>
            <consortium name="RefSeq"/>
        </authorList>
    </citation>
    <scope>IDENTIFICATION</scope>
</reference>
<organism evidence="2 4">
    <name type="scientific">Salmo salar</name>
    <name type="common">Atlantic salmon</name>
    <dbReference type="NCBI Taxonomy" id="8030"/>
    <lineage>
        <taxon>Eukaryota</taxon>
        <taxon>Metazoa</taxon>
        <taxon>Chordata</taxon>
        <taxon>Craniata</taxon>
        <taxon>Vertebrata</taxon>
        <taxon>Euteleostomi</taxon>
        <taxon>Actinopterygii</taxon>
        <taxon>Neopterygii</taxon>
        <taxon>Teleostei</taxon>
        <taxon>Protacanthopterygii</taxon>
        <taxon>Salmoniformes</taxon>
        <taxon>Salmonidae</taxon>
        <taxon>Salmoninae</taxon>
        <taxon>Salmo</taxon>
    </lineage>
</organism>
<feature type="compositionally biased region" description="Polar residues" evidence="1">
    <location>
        <begin position="366"/>
        <end position="382"/>
    </location>
</feature>
<name>A0ABM3CKT3_SALSA</name>
<evidence type="ECO:0000313" key="2">
    <source>
        <dbReference type="Proteomes" id="UP001652741"/>
    </source>
</evidence>